<dbReference type="SUPFAM" id="SSF141452">
    <property type="entry name" value="Hcp1-like"/>
    <property type="match status" value="1"/>
</dbReference>
<dbReference type="EMBL" id="FQXZ01000053">
    <property type="protein sequence ID" value="SHI89611.1"/>
    <property type="molecule type" value="Genomic_DNA"/>
</dbReference>
<dbReference type="Pfam" id="PF11692">
    <property type="entry name" value="DUF3289"/>
    <property type="match status" value="2"/>
</dbReference>
<proteinExistence type="predicted"/>
<dbReference type="PANTHER" id="PTHR34319">
    <property type="entry name" value="MAJOR EXPORTED PROTEIN"/>
    <property type="match status" value="1"/>
</dbReference>
<accession>A0A1M6EW60</accession>
<dbReference type="InterPro" id="IPR017483">
    <property type="entry name" value="CHP03034"/>
</dbReference>
<dbReference type="InterPro" id="IPR036624">
    <property type="entry name" value="Hcp1-lik_sf"/>
</dbReference>
<dbReference type="PANTHER" id="PTHR34319:SF7">
    <property type="entry name" value="HNH ENDONUCLEASE DOMAIN-CONTAINING PROTEIN"/>
    <property type="match status" value="1"/>
</dbReference>
<dbReference type="InterPro" id="IPR052947">
    <property type="entry name" value="T6SS_Hcp1_domain"/>
</dbReference>
<dbReference type="Proteomes" id="UP000184608">
    <property type="component" value="Unassembled WGS sequence"/>
</dbReference>
<sequence>MAHTSYLTLTGGKQGLISSGCNTKDSMGNRYQETHTDHITILACDYSMSKQPNQPEIEHGGIQITKPKDKASPLLATAFAKQEHLEGIIDFYRTNESGHHQKFYSIKFQKAVITSISDTMPHTVHSSDEAMHEVITFQCKGVQWEHVPCGTLAYDGWSDANSIAAILAETALPLTSAERYAKQIHEDMQAEKAAKRQAEKEKQSEQQRRKSDAKEEDWEPISGSYPILVYETQHQMDDFNAPDMSYGDESRETIEGYGFMKPFKQSQYTSYKEGYTMCGEDQFALSAEEHFKRLRDLGEGIGFSMIGKTKDVFSEMVDKLERNEGGYYQNSLLTNALKEHKTTKEFHAALLLCLENNVSNGVLDNDILNISSNYMKSEKTGAKLPRLTGVFDGTVLTVHGIWSMQIYATKLEYKGNNIRGDFLYKIQDHFGLNSADINHPSFLSKNKPGTDGQSFISELIHFLGRVKDGSTNKFELLDGFRSWYILQHYVKHGYKPFITELNFEFKESSE</sequence>
<feature type="region of interest" description="Disordered" evidence="1">
    <location>
        <begin position="187"/>
        <end position="218"/>
    </location>
</feature>
<name>A0A1M6EW60_9VIBR</name>
<organism evidence="2 3">
    <name type="scientific">Vibrio aerogenes CECT 7868</name>
    <dbReference type="NCBI Taxonomy" id="1216006"/>
    <lineage>
        <taxon>Bacteria</taxon>
        <taxon>Pseudomonadati</taxon>
        <taxon>Pseudomonadota</taxon>
        <taxon>Gammaproteobacteria</taxon>
        <taxon>Vibrionales</taxon>
        <taxon>Vibrionaceae</taxon>
        <taxon>Vibrio</taxon>
    </lineage>
</organism>
<dbReference type="Pfam" id="PF05638">
    <property type="entry name" value="T6SS_HCP"/>
    <property type="match status" value="1"/>
</dbReference>
<feature type="compositionally biased region" description="Basic and acidic residues" evidence="1">
    <location>
        <begin position="187"/>
        <end position="213"/>
    </location>
</feature>
<evidence type="ECO:0000256" key="1">
    <source>
        <dbReference type="SAM" id="MobiDB-lite"/>
    </source>
</evidence>
<keyword evidence="3" id="KW-1185">Reference proteome</keyword>
<protein>
    <submittedName>
        <fullName evidence="2">Major exported protein</fullName>
    </submittedName>
</protein>
<dbReference type="AlphaFoldDB" id="A0A1M6EW60"/>
<reference evidence="2 3" key="1">
    <citation type="submission" date="2016-11" db="EMBL/GenBank/DDBJ databases">
        <authorList>
            <person name="Jaros S."/>
            <person name="Januszkiewicz K."/>
            <person name="Wedrychowicz H."/>
        </authorList>
    </citation>
    <scope>NUCLEOTIDE SEQUENCE [LARGE SCALE GENOMIC DNA]</scope>
    <source>
        <strain evidence="2 3">CECT 7868</strain>
    </source>
</reference>
<dbReference type="Gene3D" id="2.30.110.20">
    <property type="entry name" value="Hcp1-like"/>
    <property type="match status" value="1"/>
</dbReference>
<gene>
    <name evidence="2" type="primary">hcpA_10</name>
    <name evidence="2" type="ORF">VA7868_04530</name>
</gene>
<evidence type="ECO:0000313" key="3">
    <source>
        <dbReference type="Proteomes" id="UP000184608"/>
    </source>
</evidence>
<evidence type="ECO:0000313" key="2">
    <source>
        <dbReference type="EMBL" id="SHI89611.1"/>
    </source>
</evidence>
<dbReference type="InterPro" id="IPR008514">
    <property type="entry name" value="T6SS_Hcp"/>
</dbReference>
<dbReference type="STRING" id="1216006.VA7868_04530"/>
<dbReference type="NCBIfam" id="TIGR03344">
    <property type="entry name" value="VI_effect_Hcp1"/>
    <property type="match status" value="1"/>
</dbReference>